<accession>A0A1J4SCC7</accession>
<comment type="caution">
    <text evidence="1">The sequence shown here is derived from an EMBL/GenBank/DDBJ whole genome shotgun (WGS) entry which is preliminary data.</text>
</comment>
<name>A0A1J4SCC7_9BACT</name>
<evidence type="ECO:0000313" key="1">
    <source>
        <dbReference type="EMBL" id="OIN97105.1"/>
    </source>
</evidence>
<organism evidence="1 2">
    <name type="scientific">Candidatus Desantisbacteria bacterium CG1_02_38_46</name>
    <dbReference type="NCBI Taxonomy" id="1817893"/>
    <lineage>
        <taxon>Bacteria</taxon>
        <taxon>Candidatus Desantisiibacteriota</taxon>
    </lineage>
</organism>
<dbReference type="AlphaFoldDB" id="A0A1J4SCC7"/>
<sequence>MNATIKEEDINSIRNYTRNGRPFGDESFTEKMEQKLDRIFQLRPRGRPKKGKANKWDVSLIFPIRL</sequence>
<gene>
    <name evidence="1" type="ORF">AUJ66_04315</name>
</gene>
<proteinExistence type="predicted"/>
<dbReference type="EMBL" id="MNUO01000064">
    <property type="protein sequence ID" value="OIN97105.1"/>
    <property type="molecule type" value="Genomic_DNA"/>
</dbReference>
<evidence type="ECO:0008006" key="3">
    <source>
        <dbReference type="Google" id="ProtNLM"/>
    </source>
</evidence>
<dbReference type="Proteomes" id="UP000182278">
    <property type="component" value="Unassembled WGS sequence"/>
</dbReference>
<protein>
    <recommendedName>
        <fullName evidence="3">Transposase</fullName>
    </recommendedName>
</protein>
<evidence type="ECO:0000313" key="2">
    <source>
        <dbReference type="Proteomes" id="UP000182278"/>
    </source>
</evidence>
<reference evidence="1 2" key="1">
    <citation type="journal article" date="2016" name="Environ. Microbiol.">
        <title>Genomic resolution of a cold subsurface aquifer community provides metabolic insights for novel microbes adapted to high CO concentrations.</title>
        <authorList>
            <person name="Probst A.J."/>
            <person name="Castelle C.J."/>
            <person name="Singh A."/>
            <person name="Brown C.T."/>
            <person name="Anantharaman K."/>
            <person name="Sharon I."/>
            <person name="Hug L.A."/>
            <person name="Burstein D."/>
            <person name="Emerson J.B."/>
            <person name="Thomas B.C."/>
            <person name="Banfield J.F."/>
        </authorList>
    </citation>
    <scope>NUCLEOTIDE SEQUENCE [LARGE SCALE GENOMIC DNA]</scope>
    <source>
        <strain evidence="1">CG1_02_38_46</strain>
    </source>
</reference>